<dbReference type="Pfam" id="PF00573">
    <property type="entry name" value="Ribosomal_L4"/>
    <property type="match status" value="1"/>
</dbReference>
<organism evidence="4">
    <name type="scientific">marine sediment metagenome</name>
    <dbReference type="NCBI Taxonomy" id="412755"/>
    <lineage>
        <taxon>unclassified sequences</taxon>
        <taxon>metagenomes</taxon>
        <taxon>ecological metagenomes</taxon>
    </lineage>
</organism>
<dbReference type="Gene3D" id="3.40.1370.10">
    <property type="match status" value="1"/>
</dbReference>
<gene>
    <name evidence="4" type="ORF">LCGC14_0681110</name>
</gene>
<sequence>MEKINVYNLEGKKKGLIDKPLIFNTKPRLDIIQLASSISQSKIKQIQGRDKRAGLRNTAEGWGTGHGVSRAPRIKGGGFITSRQVGRVPFAKGGRRTHPIKAEKKIKKKINKKINKKALAHAISASGDKYWVRKRGCDLENVPDLPLVVDDKIQTIKKTAMIYSILCNLGLQEELLKIKKKKIRAGKGKSRGRKYKTRKGILIVVKDDFGISRASRNILGTEIIKVEDLSINHLAPGGVSGRLILWTQSAFNELNNYEVVI</sequence>
<keyword evidence="2" id="KW-0689">Ribosomal protein</keyword>
<dbReference type="PANTHER" id="PTHR19431">
    <property type="entry name" value="60S RIBOSOMAL PROTEIN L4"/>
    <property type="match status" value="1"/>
</dbReference>
<name>A0A0F9QN67_9ZZZZ</name>
<dbReference type="InterPro" id="IPR045240">
    <property type="entry name" value="Ribosomal_uL4_euk/arch"/>
</dbReference>
<comment type="similarity">
    <text evidence="1">Belongs to the universal ribosomal protein uL4 family.</text>
</comment>
<dbReference type="GO" id="GO:0005840">
    <property type="term" value="C:ribosome"/>
    <property type="evidence" value="ECO:0007669"/>
    <property type="project" value="UniProtKB-KW"/>
</dbReference>
<reference evidence="4" key="1">
    <citation type="journal article" date="2015" name="Nature">
        <title>Complex archaea that bridge the gap between prokaryotes and eukaryotes.</title>
        <authorList>
            <person name="Spang A."/>
            <person name="Saw J.H."/>
            <person name="Jorgensen S.L."/>
            <person name="Zaremba-Niedzwiedzka K."/>
            <person name="Martijn J."/>
            <person name="Lind A.E."/>
            <person name="van Eijk R."/>
            <person name="Schleper C."/>
            <person name="Guy L."/>
            <person name="Ettema T.J."/>
        </authorList>
    </citation>
    <scope>NUCLEOTIDE SEQUENCE</scope>
</reference>
<accession>A0A0F9QN67</accession>
<dbReference type="SUPFAM" id="SSF52166">
    <property type="entry name" value="Ribosomal protein L4"/>
    <property type="match status" value="1"/>
</dbReference>
<evidence type="ECO:0000256" key="3">
    <source>
        <dbReference type="ARBA" id="ARBA00023274"/>
    </source>
</evidence>
<dbReference type="AlphaFoldDB" id="A0A0F9QN67"/>
<dbReference type="InterPro" id="IPR023574">
    <property type="entry name" value="Ribosomal_uL4_dom_sf"/>
</dbReference>
<comment type="caution">
    <text evidence="4">The sequence shown here is derived from an EMBL/GenBank/DDBJ whole genome shotgun (WGS) entry which is preliminary data.</text>
</comment>
<dbReference type="EMBL" id="LAZR01001376">
    <property type="protein sequence ID" value="KKN45635.1"/>
    <property type="molecule type" value="Genomic_DNA"/>
</dbReference>
<evidence type="ECO:0008006" key="5">
    <source>
        <dbReference type="Google" id="ProtNLM"/>
    </source>
</evidence>
<dbReference type="InterPro" id="IPR002136">
    <property type="entry name" value="Ribosomal_uL4"/>
</dbReference>
<protein>
    <recommendedName>
        <fullName evidence="5">50S ribosomal protein L4</fullName>
    </recommendedName>
</protein>
<evidence type="ECO:0000256" key="2">
    <source>
        <dbReference type="ARBA" id="ARBA00022980"/>
    </source>
</evidence>
<keyword evidence="3" id="KW-0687">Ribonucleoprotein</keyword>
<dbReference type="GO" id="GO:1990904">
    <property type="term" value="C:ribonucleoprotein complex"/>
    <property type="evidence" value="ECO:0007669"/>
    <property type="project" value="UniProtKB-KW"/>
</dbReference>
<evidence type="ECO:0000313" key="4">
    <source>
        <dbReference type="EMBL" id="KKN45635.1"/>
    </source>
</evidence>
<dbReference type="GO" id="GO:0006412">
    <property type="term" value="P:translation"/>
    <property type="evidence" value="ECO:0007669"/>
    <property type="project" value="InterPro"/>
</dbReference>
<proteinExistence type="inferred from homology"/>
<dbReference type="GO" id="GO:0003735">
    <property type="term" value="F:structural constituent of ribosome"/>
    <property type="evidence" value="ECO:0007669"/>
    <property type="project" value="InterPro"/>
</dbReference>
<evidence type="ECO:0000256" key="1">
    <source>
        <dbReference type="ARBA" id="ARBA00010528"/>
    </source>
</evidence>